<reference evidence="3 4" key="1">
    <citation type="submission" date="2020-08" db="EMBL/GenBank/DDBJ databases">
        <title>A Genomic Blueprint of the Chicken Gut Microbiome.</title>
        <authorList>
            <person name="Gilroy R."/>
            <person name="Ravi A."/>
            <person name="Getino M."/>
            <person name="Pursley I."/>
            <person name="Horton D.L."/>
            <person name="Alikhan N.-F."/>
            <person name="Baker D."/>
            <person name="Gharbi K."/>
            <person name="Hall N."/>
            <person name="Watson M."/>
            <person name="Adriaenssens E.M."/>
            <person name="Foster-Nyarko E."/>
            <person name="Jarju S."/>
            <person name="Secka A."/>
            <person name="Antonio M."/>
            <person name="Oren A."/>
            <person name="Chaudhuri R."/>
            <person name="La Ragione R.M."/>
            <person name="Hildebrand F."/>
            <person name="Pallen M.J."/>
        </authorList>
    </citation>
    <scope>NUCLEOTIDE SEQUENCE [LARGE SCALE GENOMIC DNA]</scope>
    <source>
        <strain evidence="3 4">A46</strain>
    </source>
</reference>
<keyword evidence="2" id="KW-0472">Membrane</keyword>
<comment type="caution">
    <text evidence="3">The sequence shown here is derived from an EMBL/GenBank/DDBJ whole genome shotgun (WGS) entry which is preliminary data.</text>
</comment>
<evidence type="ECO:0000313" key="4">
    <source>
        <dbReference type="Proteomes" id="UP000619101"/>
    </source>
</evidence>
<keyword evidence="4" id="KW-1185">Reference proteome</keyword>
<name>A0ABR8Y2C1_9BACL</name>
<protein>
    <submittedName>
        <fullName evidence="3">Uncharacterized protein</fullName>
    </submittedName>
</protein>
<keyword evidence="2" id="KW-0812">Transmembrane</keyword>
<evidence type="ECO:0000313" key="3">
    <source>
        <dbReference type="EMBL" id="MBD8038346.1"/>
    </source>
</evidence>
<accession>A0ABR8Y2C1</accession>
<feature type="region of interest" description="Disordered" evidence="1">
    <location>
        <begin position="1"/>
        <end position="20"/>
    </location>
</feature>
<feature type="transmembrane region" description="Helical" evidence="2">
    <location>
        <begin position="42"/>
        <end position="61"/>
    </location>
</feature>
<organism evidence="3 4">
    <name type="scientific">Solibacillus faecavium</name>
    <dbReference type="NCBI Taxonomy" id="2762221"/>
    <lineage>
        <taxon>Bacteria</taxon>
        <taxon>Bacillati</taxon>
        <taxon>Bacillota</taxon>
        <taxon>Bacilli</taxon>
        <taxon>Bacillales</taxon>
        <taxon>Caryophanaceae</taxon>
        <taxon>Solibacillus</taxon>
    </lineage>
</organism>
<proteinExistence type="predicted"/>
<dbReference type="Proteomes" id="UP000619101">
    <property type="component" value="Unassembled WGS sequence"/>
</dbReference>
<keyword evidence="2" id="KW-1133">Transmembrane helix</keyword>
<evidence type="ECO:0000256" key="2">
    <source>
        <dbReference type="SAM" id="Phobius"/>
    </source>
</evidence>
<gene>
    <name evidence="3" type="ORF">H9635_16485</name>
</gene>
<sequence>MNEIKRQLNKKIGSTSKRAEQVMAKVNEQKRQKQPTKKSNRLYYATFTTFLAVVIFTFLVVNPWSSNNFSQTTYTPPVDEEETKENVDLPLQSYFKADGDVAYFLGMGNEYAGFTETTTWLFEDYVEILEDNTGATMQKIYHIKSDAIELVYQEMMEFEKKSFTLAQLNQLDPIQTIIKLPLTDGVTFEAKTISYPVKLITPYKEYDDLVQITEESDGWEWTFYYDNGDGLVARKTLPKDAKDGEEILSLLGSINELPTLNKEKVISFKNLSTNTVEEIPFYRLTFLNQLLLYKYEADNFELTYEPLFKYNEAEIGVFKYNCLEKYCEMAFVKRLGEEVTFGSLAWGELRSFKRSPNFENVIFSINLDEYYEDTLLPRSMLHVLNIDKMEVNMPNSMQDYFTYAWYPIFHYEWIDDTTIQAEVPDVENYESPTLYKWQQSQEKKRKIIEVSLPY</sequence>
<dbReference type="RefSeq" id="WP_191701405.1">
    <property type="nucleotide sequence ID" value="NZ_JACSPZ010000010.1"/>
</dbReference>
<evidence type="ECO:0000256" key="1">
    <source>
        <dbReference type="SAM" id="MobiDB-lite"/>
    </source>
</evidence>
<dbReference type="EMBL" id="JACSPZ010000010">
    <property type="protein sequence ID" value="MBD8038346.1"/>
    <property type="molecule type" value="Genomic_DNA"/>
</dbReference>